<organism evidence="1 2">
    <name type="scientific">Castanea mollissima</name>
    <name type="common">Chinese chestnut</name>
    <dbReference type="NCBI Taxonomy" id="60419"/>
    <lineage>
        <taxon>Eukaryota</taxon>
        <taxon>Viridiplantae</taxon>
        <taxon>Streptophyta</taxon>
        <taxon>Embryophyta</taxon>
        <taxon>Tracheophyta</taxon>
        <taxon>Spermatophyta</taxon>
        <taxon>Magnoliopsida</taxon>
        <taxon>eudicotyledons</taxon>
        <taxon>Gunneridae</taxon>
        <taxon>Pentapetalae</taxon>
        <taxon>rosids</taxon>
        <taxon>fabids</taxon>
        <taxon>Fagales</taxon>
        <taxon>Fagaceae</taxon>
        <taxon>Castanea</taxon>
    </lineage>
</organism>
<dbReference type="OrthoDB" id="1932457at2759"/>
<gene>
    <name evidence="1" type="ORF">CMV_008882</name>
</gene>
<keyword evidence="2" id="KW-1185">Reference proteome</keyword>
<proteinExistence type="predicted"/>
<dbReference type="Proteomes" id="UP000737018">
    <property type="component" value="Unassembled WGS sequence"/>
</dbReference>
<dbReference type="PANTHER" id="PTHR47290:SF6">
    <property type="entry name" value="UBIQUITIN-LIKE DOMAIN-CONTAINING PROTEIN"/>
    <property type="match status" value="1"/>
</dbReference>
<protein>
    <submittedName>
        <fullName evidence="1">Uncharacterized protein</fullName>
    </submittedName>
</protein>
<dbReference type="EMBL" id="JRKL02000950">
    <property type="protein sequence ID" value="KAF3967080.1"/>
    <property type="molecule type" value="Genomic_DNA"/>
</dbReference>
<accession>A0A8J4RBB2</accession>
<sequence length="327" mass="36799">MASSSSQKSHKLKVKGDEEGDWLELGLGIGFRRGCRKEEDHGSHPPVSKPLTIATSFAAASSSSSSLPLQTNQLGLGLELKASGLGLRFDNEGVRHVDIMAPPSSNYHNLLLWPDNCHHYHDNNDEDVDIDMYNGLPESSSSWPWHMDSGAAFLGLHDCQMPVPNDSHHYDSTTTRPHPGFWFTLRSLTNRDGEVLPQIPKAYIRVKDENVTVFMVKKYLVTKLGLSNEAEIDISCLGQNLLHAQTLKQVRDAVWLPRLLESVNSTLSFEESNDRVQDQYVNLVLQDYAIISPKKECEEPISIFIILFEVLANLLGAWRVRILWLRE</sequence>
<dbReference type="PANTHER" id="PTHR47290">
    <property type="entry name" value="RING FINGER PROTEIN"/>
    <property type="match status" value="1"/>
</dbReference>
<dbReference type="AlphaFoldDB" id="A0A8J4RBB2"/>
<evidence type="ECO:0000313" key="2">
    <source>
        <dbReference type="Proteomes" id="UP000737018"/>
    </source>
</evidence>
<comment type="caution">
    <text evidence="1">The sequence shown here is derived from an EMBL/GenBank/DDBJ whole genome shotgun (WGS) entry which is preliminary data.</text>
</comment>
<dbReference type="Gene3D" id="3.10.20.90">
    <property type="entry name" value="Phosphatidylinositol 3-kinase Catalytic Subunit, Chain A, domain 1"/>
    <property type="match status" value="1"/>
</dbReference>
<name>A0A8J4RBB2_9ROSI</name>
<reference evidence="1" key="1">
    <citation type="submission" date="2020-03" db="EMBL/GenBank/DDBJ databases">
        <title>Castanea mollissima Vanexum genome sequencing.</title>
        <authorList>
            <person name="Staton M."/>
        </authorList>
    </citation>
    <scope>NUCLEOTIDE SEQUENCE</scope>
    <source>
        <tissue evidence="1">Leaf</tissue>
    </source>
</reference>
<evidence type="ECO:0000313" key="1">
    <source>
        <dbReference type="EMBL" id="KAF3967080.1"/>
    </source>
</evidence>
<dbReference type="InterPro" id="IPR044171">
    <property type="entry name" value="LAX2-like"/>
</dbReference>